<name>A0ABW6XB28_9ACTN</name>
<dbReference type="RefSeq" id="WP_387905098.1">
    <property type="nucleotide sequence ID" value="NZ_JBIBEG010000006.1"/>
</dbReference>
<reference evidence="1 2" key="1">
    <citation type="submission" date="2024-10" db="EMBL/GenBank/DDBJ databases">
        <title>The Natural Products Discovery Center: Release of the First 8490 Sequenced Strains for Exploring Actinobacteria Biosynthetic Diversity.</title>
        <authorList>
            <person name="Kalkreuter E."/>
            <person name="Kautsar S.A."/>
            <person name="Yang D."/>
            <person name="Bader C.D."/>
            <person name="Teijaro C.N."/>
            <person name="Fluegel L."/>
            <person name="Davis C.M."/>
            <person name="Simpson J.R."/>
            <person name="Lauterbach L."/>
            <person name="Steele A.D."/>
            <person name="Gui C."/>
            <person name="Meng S."/>
            <person name="Li G."/>
            <person name="Viehrig K."/>
            <person name="Ye F."/>
            <person name="Su P."/>
            <person name="Kiefer A.F."/>
            <person name="Nichols A."/>
            <person name="Cepeda A.J."/>
            <person name="Yan W."/>
            <person name="Fan B."/>
            <person name="Jiang Y."/>
            <person name="Adhikari A."/>
            <person name="Zheng C.-J."/>
            <person name="Schuster L."/>
            <person name="Cowan T.M."/>
            <person name="Smanski M.J."/>
            <person name="Chevrette M.G."/>
            <person name="De Carvalho L.P.S."/>
            <person name="Shen B."/>
        </authorList>
    </citation>
    <scope>NUCLEOTIDE SEQUENCE [LARGE SCALE GENOMIC DNA]</scope>
    <source>
        <strain evidence="1 2">NPDC012540</strain>
    </source>
</reference>
<protein>
    <recommendedName>
        <fullName evidence="3">HEAT repeat protein</fullName>
    </recommendedName>
</protein>
<dbReference type="EMBL" id="JBIBEG010000006">
    <property type="protein sequence ID" value="MFF5898713.1"/>
    <property type="molecule type" value="Genomic_DNA"/>
</dbReference>
<evidence type="ECO:0000313" key="2">
    <source>
        <dbReference type="Proteomes" id="UP001602322"/>
    </source>
</evidence>
<proteinExistence type="predicted"/>
<sequence>MDDEDGPAGRLARGLPLREALDTTDPAAWLALDTEVRRLAFRSASPVPARRRIGDVADGPLSVSDESMIALALCHPDGRVRQAALAPAAGAPALWPLLVIRCSDWVGPVRERAREVLADAGGSRLAPLAGLVLLLARRERGGFARDVLERVLREGPPADVVALLTSRDRAVRRFAYRVAVDRHLLTPVELARTAANATDDVRLQVLLAEAVLARSGECRLREEDVLAHLLAARSPQVRSVGVTGLRRTGRHGEAVPFLCDRSALVRACARYVVRQAGTDPLPLYRSLCTAPAKHPAAAAGLGECGTRADAGILWALTGHPLAAVRAQAVSGLRALDAVRSDRVEPLLDDPAPAVVRAAAHALRPHAAGLDRDRLRARLAPDRLRATRAAARRLLAQQDLAGARGLPGW</sequence>
<evidence type="ECO:0000313" key="1">
    <source>
        <dbReference type="EMBL" id="MFF5898713.1"/>
    </source>
</evidence>
<comment type="caution">
    <text evidence="1">The sequence shown here is derived from an EMBL/GenBank/DDBJ whole genome shotgun (WGS) entry which is preliminary data.</text>
</comment>
<evidence type="ECO:0008006" key="3">
    <source>
        <dbReference type="Google" id="ProtNLM"/>
    </source>
</evidence>
<organism evidence="1 2">
    <name type="scientific">Streptomyces argenteolus</name>
    <dbReference type="NCBI Taxonomy" id="67274"/>
    <lineage>
        <taxon>Bacteria</taxon>
        <taxon>Bacillati</taxon>
        <taxon>Actinomycetota</taxon>
        <taxon>Actinomycetes</taxon>
        <taxon>Kitasatosporales</taxon>
        <taxon>Streptomycetaceae</taxon>
        <taxon>Streptomyces</taxon>
    </lineage>
</organism>
<accession>A0ABW6XB28</accession>
<gene>
    <name evidence="1" type="ORF">ACFY8O_22690</name>
</gene>
<dbReference type="Proteomes" id="UP001602322">
    <property type="component" value="Unassembled WGS sequence"/>
</dbReference>
<keyword evidence="2" id="KW-1185">Reference proteome</keyword>